<comment type="caution">
    <text evidence="4">The sequence shown here is derived from an EMBL/GenBank/DDBJ whole genome shotgun (WGS) entry which is preliminary data.</text>
</comment>
<dbReference type="EMBL" id="AWGJ01000006">
    <property type="protein sequence ID" value="ODN78576.1"/>
    <property type="molecule type" value="Genomic_DNA"/>
</dbReference>
<dbReference type="InterPro" id="IPR057965">
    <property type="entry name" value="STEEP1_dom"/>
</dbReference>
<dbReference type="PANTHER" id="PTHR46355:SF1">
    <property type="entry name" value="STING ER EXIT PROTEIN"/>
    <property type="match status" value="1"/>
</dbReference>
<dbReference type="GeneID" id="30155493"/>
<dbReference type="STRING" id="1295533.A0A1E3HSC1"/>
<dbReference type="GO" id="GO:0005737">
    <property type="term" value="C:cytoplasm"/>
    <property type="evidence" value="ECO:0007669"/>
    <property type="project" value="GOC"/>
</dbReference>
<dbReference type="PANTHER" id="PTHR46355">
    <property type="entry name" value="UPF0428 PROTEIN CXORF56"/>
    <property type="match status" value="1"/>
</dbReference>
<name>A0A1E3HSC1_9TREE</name>
<reference evidence="4 5" key="1">
    <citation type="submission" date="2016-06" db="EMBL/GenBank/DDBJ databases">
        <title>Evolution of pathogenesis and genome organization in the Tremellales.</title>
        <authorList>
            <person name="Cuomo C."/>
            <person name="Litvintseva A."/>
            <person name="Heitman J."/>
            <person name="Chen Y."/>
            <person name="Sun S."/>
            <person name="Springer D."/>
            <person name="Dromer F."/>
            <person name="Young S."/>
            <person name="Zeng Q."/>
            <person name="Chapman S."/>
            <person name="Gujja S."/>
            <person name="Saif S."/>
            <person name="Birren B."/>
        </authorList>
    </citation>
    <scope>NUCLEOTIDE SEQUENCE [LARGE SCALE GENOMIC DNA]</scope>
    <source>
        <strain evidence="4 5">CBS 6039</strain>
    </source>
</reference>
<feature type="domain" description="STEEP1" evidence="3">
    <location>
        <begin position="21"/>
        <end position="140"/>
    </location>
</feature>
<dbReference type="AlphaFoldDB" id="A0A1E3HSC1"/>
<organism evidence="4 5">
    <name type="scientific">Cryptococcus amylolentus CBS 6039</name>
    <dbReference type="NCBI Taxonomy" id="1295533"/>
    <lineage>
        <taxon>Eukaryota</taxon>
        <taxon>Fungi</taxon>
        <taxon>Dikarya</taxon>
        <taxon>Basidiomycota</taxon>
        <taxon>Agaricomycotina</taxon>
        <taxon>Tremellomycetes</taxon>
        <taxon>Tremellales</taxon>
        <taxon>Cryptococcaceae</taxon>
        <taxon>Cryptococcus</taxon>
    </lineage>
</organism>
<feature type="region of interest" description="Disordered" evidence="2">
    <location>
        <begin position="139"/>
        <end position="159"/>
    </location>
</feature>
<gene>
    <name evidence="4" type="ORF">L202_04184</name>
</gene>
<dbReference type="RefSeq" id="XP_018993622.1">
    <property type="nucleotide sequence ID" value="XM_019138186.1"/>
</dbReference>
<keyword evidence="5" id="KW-1185">Reference proteome</keyword>
<evidence type="ECO:0000259" key="3">
    <source>
        <dbReference type="Pfam" id="PF25809"/>
    </source>
</evidence>
<evidence type="ECO:0000313" key="5">
    <source>
        <dbReference type="Proteomes" id="UP000094065"/>
    </source>
</evidence>
<evidence type="ECO:0000256" key="1">
    <source>
        <dbReference type="ARBA" id="ARBA00024205"/>
    </source>
</evidence>
<evidence type="ECO:0000256" key="2">
    <source>
        <dbReference type="SAM" id="MobiDB-lite"/>
    </source>
</evidence>
<dbReference type="GO" id="GO:0090158">
    <property type="term" value="P:endoplasmic reticulum membrane organization"/>
    <property type="evidence" value="ECO:0007669"/>
    <property type="project" value="TreeGrafter"/>
</dbReference>
<dbReference type="InterPro" id="IPR029704">
    <property type="entry name" value="STEEP-like"/>
</dbReference>
<accession>A0A1E3HSC1</accession>
<evidence type="ECO:0000313" key="4">
    <source>
        <dbReference type="EMBL" id="ODN78576.1"/>
    </source>
</evidence>
<protein>
    <recommendedName>
        <fullName evidence="3">STEEP1 domain-containing protein</fullName>
    </recommendedName>
</protein>
<comment type="similarity">
    <text evidence="1">Belongs to the STEEP1 family.</text>
</comment>
<dbReference type="OrthoDB" id="418131at2759"/>
<sequence length="159" mass="17299">MPKVVSRATVSSSEQATATASSKAVLRSYYCLCGDFVLVLQGKLDRLPRRKTDGAYIIRSKAGADPSKQPARKFKLNAQPGQRCLLKRRDTSDLELRQPLCCSRCKTPVAYQSSPPPVGEAPFLYVIKGAVTELQGRVPTDAFEGEESLPLEPVAGSKE</sequence>
<dbReference type="Pfam" id="PF25809">
    <property type="entry name" value="STEEP1"/>
    <property type="match status" value="1"/>
</dbReference>
<proteinExistence type="inferred from homology"/>
<dbReference type="Proteomes" id="UP000094065">
    <property type="component" value="Unassembled WGS sequence"/>
</dbReference>
<dbReference type="GO" id="GO:0006888">
    <property type="term" value="P:endoplasmic reticulum to Golgi vesicle-mediated transport"/>
    <property type="evidence" value="ECO:0007669"/>
    <property type="project" value="TreeGrafter"/>
</dbReference>